<evidence type="ECO:0000256" key="2">
    <source>
        <dbReference type="ARBA" id="ARBA00022692"/>
    </source>
</evidence>
<dbReference type="InterPro" id="IPR017871">
    <property type="entry name" value="ABC_transporter-like_CS"/>
</dbReference>
<feature type="transmembrane region" description="Helical" evidence="7">
    <location>
        <begin position="233"/>
        <end position="257"/>
    </location>
</feature>
<keyword evidence="4 10" id="KW-0067">ATP-binding</keyword>
<evidence type="ECO:0000256" key="7">
    <source>
        <dbReference type="SAM" id="Phobius"/>
    </source>
</evidence>
<dbReference type="SMART" id="SM00382">
    <property type="entry name" value="AAA"/>
    <property type="match status" value="1"/>
</dbReference>
<evidence type="ECO:0000256" key="1">
    <source>
        <dbReference type="ARBA" id="ARBA00004651"/>
    </source>
</evidence>
<keyword evidence="11" id="KW-1185">Reference proteome</keyword>
<evidence type="ECO:0000256" key="3">
    <source>
        <dbReference type="ARBA" id="ARBA00022741"/>
    </source>
</evidence>
<dbReference type="GO" id="GO:0005524">
    <property type="term" value="F:ATP binding"/>
    <property type="evidence" value="ECO:0007669"/>
    <property type="project" value="UniProtKB-KW"/>
</dbReference>
<feature type="transmembrane region" description="Helical" evidence="7">
    <location>
        <begin position="52"/>
        <end position="73"/>
    </location>
</feature>
<reference evidence="11" key="1">
    <citation type="journal article" date="2019" name="Int. J. Syst. Evol. Microbiol.">
        <title>The Global Catalogue of Microorganisms (GCM) 10K type strain sequencing project: providing services to taxonomists for standard genome sequencing and annotation.</title>
        <authorList>
            <consortium name="The Broad Institute Genomics Platform"/>
            <consortium name="The Broad Institute Genome Sequencing Center for Infectious Disease"/>
            <person name="Wu L."/>
            <person name="Ma J."/>
        </authorList>
    </citation>
    <scope>NUCLEOTIDE SEQUENCE [LARGE SCALE GENOMIC DNA]</scope>
    <source>
        <strain evidence="11">JCM 17388</strain>
    </source>
</reference>
<dbReference type="RefSeq" id="WP_344918260.1">
    <property type="nucleotide sequence ID" value="NZ_BAABAQ010000004.1"/>
</dbReference>
<dbReference type="PROSITE" id="PS00211">
    <property type="entry name" value="ABC_TRANSPORTER_1"/>
    <property type="match status" value="1"/>
</dbReference>
<dbReference type="PANTHER" id="PTHR24221:SF646">
    <property type="entry name" value="HAEMOLYSIN SECRETION ATP-BINDING PROTEIN"/>
    <property type="match status" value="1"/>
</dbReference>
<dbReference type="Proteomes" id="UP001501251">
    <property type="component" value="Unassembled WGS sequence"/>
</dbReference>
<evidence type="ECO:0000256" key="6">
    <source>
        <dbReference type="ARBA" id="ARBA00023136"/>
    </source>
</evidence>
<evidence type="ECO:0000256" key="5">
    <source>
        <dbReference type="ARBA" id="ARBA00022989"/>
    </source>
</evidence>
<dbReference type="Gene3D" id="1.20.1560.10">
    <property type="entry name" value="ABC transporter type 1, transmembrane domain"/>
    <property type="match status" value="1"/>
</dbReference>
<dbReference type="SUPFAM" id="SSF52540">
    <property type="entry name" value="P-loop containing nucleoside triphosphate hydrolases"/>
    <property type="match status" value="1"/>
</dbReference>
<comment type="subcellular location">
    <subcellularLocation>
        <location evidence="1">Cell membrane</location>
        <topology evidence="1">Multi-pass membrane protein</topology>
    </subcellularLocation>
</comment>
<dbReference type="InterPro" id="IPR011527">
    <property type="entry name" value="ABC1_TM_dom"/>
</dbReference>
<dbReference type="InterPro" id="IPR003593">
    <property type="entry name" value="AAA+_ATPase"/>
</dbReference>
<dbReference type="PROSITE" id="PS50893">
    <property type="entry name" value="ABC_TRANSPORTER_2"/>
    <property type="match status" value="1"/>
</dbReference>
<dbReference type="SUPFAM" id="SSF90123">
    <property type="entry name" value="ABC transporter transmembrane region"/>
    <property type="match status" value="1"/>
</dbReference>
<feature type="transmembrane region" description="Helical" evidence="7">
    <location>
        <begin position="131"/>
        <end position="149"/>
    </location>
</feature>
<proteinExistence type="predicted"/>
<protein>
    <submittedName>
        <fullName evidence="10">ABC transporter ATP-binding protein</fullName>
    </submittedName>
</protein>
<dbReference type="InterPro" id="IPR039421">
    <property type="entry name" value="Type_1_exporter"/>
</dbReference>
<dbReference type="PROSITE" id="PS50929">
    <property type="entry name" value="ABC_TM1F"/>
    <property type="match status" value="1"/>
</dbReference>
<dbReference type="EMBL" id="BAABAQ010000004">
    <property type="protein sequence ID" value="GAA4190155.1"/>
    <property type="molecule type" value="Genomic_DNA"/>
</dbReference>
<dbReference type="Pfam" id="PF00005">
    <property type="entry name" value="ABC_tran"/>
    <property type="match status" value="1"/>
</dbReference>
<evidence type="ECO:0000259" key="8">
    <source>
        <dbReference type="PROSITE" id="PS50893"/>
    </source>
</evidence>
<dbReference type="PANTHER" id="PTHR24221">
    <property type="entry name" value="ATP-BINDING CASSETTE SUB-FAMILY B"/>
    <property type="match status" value="1"/>
</dbReference>
<dbReference type="InterPro" id="IPR027417">
    <property type="entry name" value="P-loop_NTPase"/>
</dbReference>
<evidence type="ECO:0000259" key="9">
    <source>
        <dbReference type="PROSITE" id="PS50929"/>
    </source>
</evidence>
<keyword evidence="6 7" id="KW-0472">Membrane</keyword>
<keyword evidence="3" id="KW-0547">Nucleotide-binding</keyword>
<dbReference type="Pfam" id="PF00664">
    <property type="entry name" value="ABC_membrane"/>
    <property type="match status" value="1"/>
</dbReference>
<gene>
    <name evidence="10" type="ORF">GCM10022252_28000</name>
</gene>
<sequence>MISRLLALSPSIRWRLAGLVLVLLSITATYVGQGVLVAQALARVFAGHGAGSIIWLVAGVVALQLARSVALTVREPLALRVSGAVKAELRRRLTAKLLRLGPAHAQRGRTGSAQTTLVDGIETADAYIGRFLPQVIAAVLGAVAVTAYLFTLDALVGAVVLACALLMPVLPLVSDRVLRDRNAAWFRGYKGLYAENLDALQGMATLKAFNASGRRGAELALLAERFCRDSIRLMAIVIGYVGGVAFITGLGTAVALGTGALRLADGALTVTELLLILLLTAESFRPLKDLEAAYHSSYNAVPSLRAVFEILDTPEPAQGTTPPGLTGPPSLTFDDVVFGYPGRERPALDRFTLDIAPGERVALVGRSGAGKTTVASLLLRFFDPTSGRVSVNGVDVRDLPLDRLRALVAVVSQDTYLFHGTVRHNLALARPDATADQLEAAARAAQAHDFITALPDGYDTVVGERGLKLSGGERQRIAIARALLKDAPILVLDEATSAVDAANEAAIQHALDTLSGGRTTLMIAHRLSTVQGADRVIVMAEGRIQEAGPPGELLAGHGAYARLVAAQNGAAR</sequence>
<dbReference type="InterPro" id="IPR003439">
    <property type="entry name" value="ABC_transporter-like_ATP-bd"/>
</dbReference>
<name>A0ABP8ATG1_9ACTN</name>
<evidence type="ECO:0000313" key="10">
    <source>
        <dbReference type="EMBL" id="GAA4190155.1"/>
    </source>
</evidence>
<keyword evidence="5 7" id="KW-1133">Transmembrane helix</keyword>
<keyword evidence="2 7" id="KW-0812">Transmembrane</keyword>
<dbReference type="InterPro" id="IPR036640">
    <property type="entry name" value="ABC1_TM_sf"/>
</dbReference>
<dbReference type="Gene3D" id="3.40.50.300">
    <property type="entry name" value="P-loop containing nucleotide triphosphate hydrolases"/>
    <property type="match status" value="1"/>
</dbReference>
<feature type="transmembrane region" description="Helical" evidence="7">
    <location>
        <begin position="155"/>
        <end position="173"/>
    </location>
</feature>
<comment type="caution">
    <text evidence="10">The sequence shown here is derived from an EMBL/GenBank/DDBJ whole genome shotgun (WGS) entry which is preliminary data.</text>
</comment>
<feature type="domain" description="ABC transporter" evidence="8">
    <location>
        <begin position="331"/>
        <end position="566"/>
    </location>
</feature>
<evidence type="ECO:0000313" key="11">
    <source>
        <dbReference type="Proteomes" id="UP001501251"/>
    </source>
</evidence>
<accession>A0ABP8ATG1</accession>
<evidence type="ECO:0000256" key="4">
    <source>
        <dbReference type="ARBA" id="ARBA00022840"/>
    </source>
</evidence>
<feature type="domain" description="ABC transmembrane type-1" evidence="9">
    <location>
        <begin position="17"/>
        <end position="299"/>
    </location>
</feature>
<organism evidence="10 11">
    <name type="scientific">Streptosporangium oxazolinicum</name>
    <dbReference type="NCBI Taxonomy" id="909287"/>
    <lineage>
        <taxon>Bacteria</taxon>
        <taxon>Bacillati</taxon>
        <taxon>Actinomycetota</taxon>
        <taxon>Actinomycetes</taxon>
        <taxon>Streptosporangiales</taxon>
        <taxon>Streptosporangiaceae</taxon>
        <taxon>Streptosporangium</taxon>
    </lineage>
</organism>